<comment type="similarity">
    <text evidence="1">Belongs to the DNA mismatch repair MutL/HexB family.</text>
</comment>
<evidence type="ECO:0000256" key="2">
    <source>
        <dbReference type="ARBA" id="ARBA00022763"/>
    </source>
</evidence>
<reference evidence="7" key="1">
    <citation type="journal article" date="2015" name="Nature">
        <title>Complex archaea that bridge the gap between prokaryotes and eukaryotes.</title>
        <authorList>
            <person name="Spang A."/>
            <person name="Saw J.H."/>
            <person name="Jorgensen S.L."/>
            <person name="Zaremba-Niedzwiedzka K."/>
            <person name="Martijn J."/>
            <person name="Lind A.E."/>
            <person name="van Eijk R."/>
            <person name="Schleper C."/>
            <person name="Guy L."/>
            <person name="Ettema T.J."/>
        </authorList>
    </citation>
    <scope>NUCLEOTIDE SEQUENCE</scope>
</reference>
<evidence type="ECO:0000259" key="5">
    <source>
        <dbReference type="SMART" id="SM00853"/>
    </source>
</evidence>
<keyword evidence="2" id="KW-0227">DNA damage</keyword>
<dbReference type="SUPFAM" id="SSF118116">
    <property type="entry name" value="DNA mismatch repair protein MutL"/>
    <property type="match status" value="1"/>
</dbReference>
<dbReference type="InterPro" id="IPR036890">
    <property type="entry name" value="HATPase_C_sf"/>
</dbReference>
<dbReference type="InterPro" id="IPR020568">
    <property type="entry name" value="Ribosomal_Su5_D2-typ_SF"/>
</dbReference>
<dbReference type="Gene3D" id="3.30.230.10">
    <property type="match status" value="1"/>
</dbReference>
<feature type="domain" description="MutL C-terminal dimerisation" evidence="5">
    <location>
        <begin position="437"/>
        <end position="580"/>
    </location>
</feature>
<dbReference type="InterPro" id="IPR042120">
    <property type="entry name" value="MutL_C_dimsub"/>
</dbReference>
<dbReference type="SUPFAM" id="SSF54211">
    <property type="entry name" value="Ribosomal protein S5 domain 2-like"/>
    <property type="match status" value="1"/>
</dbReference>
<dbReference type="InterPro" id="IPR014790">
    <property type="entry name" value="MutL_C"/>
</dbReference>
<dbReference type="InterPro" id="IPR038973">
    <property type="entry name" value="MutL/Mlh/Pms-like"/>
</dbReference>
<dbReference type="Gene3D" id="3.30.1540.20">
    <property type="entry name" value="MutL, C-terminal domain, dimerisation subdomain"/>
    <property type="match status" value="1"/>
</dbReference>
<dbReference type="SMART" id="SM00853">
    <property type="entry name" value="MutL_C"/>
    <property type="match status" value="1"/>
</dbReference>
<dbReference type="InterPro" id="IPR013507">
    <property type="entry name" value="DNA_mismatch_S5_2-like"/>
</dbReference>
<keyword evidence="3" id="KW-0234">DNA repair</keyword>
<dbReference type="CDD" id="cd16926">
    <property type="entry name" value="HATPase_MutL-MLH-PMS-like"/>
    <property type="match status" value="1"/>
</dbReference>
<evidence type="ECO:0008006" key="8">
    <source>
        <dbReference type="Google" id="ProtNLM"/>
    </source>
</evidence>
<proteinExistence type="inferred from homology"/>
<accession>A0A0F9X0C7</accession>
<dbReference type="GO" id="GO:0140664">
    <property type="term" value="F:ATP-dependent DNA damage sensor activity"/>
    <property type="evidence" value="ECO:0007669"/>
    <property type="project" value="InterPro"/>
</dbReference>
<dbReference type="GO" id="GO:0016887">
    <property type="term" value="F:ATP hydrolysis activity"/>
    <property type="evidence" value="ECO:0007669"/>
    <property type="project" value="InterPro"/>
</dbReference>
<dbReference type="PANTHER" id="PTHR10073">
    <property type="entry name" value="DNA MISMATCH REPAIR PROTEIN MLH, PMS, MUTL"/>
    <property type="match status" value="1"/>
</dbReference>
<dbReference type="InterPro" id="IPR020667">
    <property type="entry name" value="DNA_mismatch_repair_MutL"/>
</dbReference>
<feature type="domain" description="DNA mismatch repair protein S5" evidence="6">
    <location>
        <begin position="209"/>
        <end position="327"/>
    </location>
</feature>
<dbReference type="PANTHER" id="PTHR10073:SF12">
    <property type="entry name" value="DNA MISMATCH REPAIR PROTEIN MLH1"/>
    <property type="match status" value="1"/>
</dbReference>
<protein>
    <recommendedName>
        <fullName evidence="8">DNA mismatch repair protein S5 domain-containing protein</fullName>
    </recommendedName>
</protein>
<dbReference type="HAMAP" id="MF_00149">
    <property type="entry name" value="DNA_mis_repair"/>
    <property type="match status" value="1"/>
</dbReference>
<dbReference type="Pfam" id="PF01119">
    <property type="entry name" value="DNA_mis_repair"/>
    <property type="match status" value="1"/>
</dbReference>
<feature type="region of interest" description="Disordered" evidence="4">
    <location>
        <begin position="372"/>
        <end position="430"/>
    </location>
</feature>
<dbReference type="PROSITE" id="PS00058">
    <property type="entry name" value="DNA_MISMATCH_REPAIR_1"/>
    <property type="match status" value="1"/>
</dbReference>
<evidence type="ECO:0000256" key="3">
    <source>
        <dbReference type="ARBA" id="ARBA00023204"/>
    </source>
</evidence>
<dbReference type="InterPro" id="IPR042121">
    <property type="entry name" value="MutL_C_regsub"/>
</dbReference>
<dbReference type="CDD" id="cd00782">
    <property type="entry name" value="MutL_Trans"/>
    <property type="match status" value="1"/>
</dbReference>
<dbReference type="Pfam" id="PF08676">
    <property type="entry name" value="MutL_C"/>
    <property type="match status" value="1"/>
</dbReference>
<comment type="caution">
    <text evidence="7">The sequence shown here is derived from an EMBL/GenBank/DDBJ whole genome shotgun (WGS) entry which is preliminary data.</text>
</comment>
<evidence type="ECO:0000256" key="1">
    <source>
        <dbReference type="ARBA" id="ARBA00006082"/>
    </source>
</evidence>
<organism evidence="7">
    <name type="scientific">marine sediment metagenome</name>
    <dbReference type="NCBI Taxonomy" id="412755"/>
    <lineage>
        <taxon>unclassified sequences</taxon>
        <taxon>metagenomes</taxon>
        <taxon>ecological metagenomes</taxon>
    </lineage>
</organism>
<dbReference type="InterPro" id="IPR037198">
    <property type="entry name" value="MutL_C_sf"/>
</dbReference>
<dbReference type="Pfam" id="PF13589">
    <property type="entry name" value="HATPase_c_3"/>
    <property type="match status" value="1"/>
</dbReference>
<dbReference type="EMBL" id="LAZR01000166">
    <property type="protein sequence ID" value="KKN84803.1"/>
    <property type="molecule type" value="Genomic_DNA"/>
</dbReference>
<evidence type="ECO:0000259" key="6">
    <source>
        <dbReference type="SMART" id="SM01340"/>
    </source>
</evidence>
<dbReference type="InterPro" id="IPR014762">
    <property type="entry name" value="DNA_mismatch_repair_CS"/>
</dbReference>
<dbReference type="SUPFAM" id="SSF55874">
    <property type="entry name" value="ATPase domain of HSP90 chaperone/DNA topoisomerase II/histidine kinase"/>
    <property type="match status" value="1"/>
</dbReference>
<dbReference type="NCBIfam" id="TIGR00585">
    <property type="entry name" value="mutl"/>
    <property type="match status" value="1"/>
</dbReference>
<dbReference type="GO" id="GO:0030983">
    <property type="term" value="F:mismatched DNA binding"/>
    <property type="evidence" value="ECO:0007669"/>
    <property type="project" value="InterPro"/>
</dbReference>
<sequence>MAPIHILSVHLINKIAAGEVIERPASIVKELIENALDAGATAIDVVVEDGGKKLIAVTDNGGGMGPDDLAMAFAPHATSKIADESDLFDIHTLGFRGEALASIASVSHAHIRTRRSDAEGGCEVNASGDTVGDVRPCAAAAGTTATVRDLFFNTPARRKFMKTANTEISHISEQVTRQALPHAPVAFSLRHNDRSIVKLPAAASTAQRIADAFGDDLADTLMPISATHDGLDIVGLIGPPTAARSSGKWQYIFVNGRYIRDRLLSHALREAYRGRVDPNRWPVAFLFIQIAPDRVDVNVHPTKIEVRFQDSRHVHSALLGALRDALNKAMLAPTAILDDAEIAPLSGADTTDVEAPHQSLRDAMADFFRSAPQRQPHLTFPQSPHRDRTDAAPAAASPAQRAWPIPHPQVAAPATTAPEPSPAEGLPSPPQVLHTSAIQVHNTYLVVAEQDGLIIVDQHALHERILYNDLKRRLADAPLASQRLLIPKTLTVTAAEADTLTEAGGLLGKLGIVVEPFGPASVAVQQFPTLLTERKVEAELFLRDLLDTLADDETADAERALEAVLQLIACKAAVKAGDPLTPAEIEDLLARRQALEKGSACPHGRPTTLKLTLRDLEKQFARL</sequence>
<evidence type="ECO:0000313" key="7">
    <source>
        <dbReference type="EMBL" id="KKN84803.1"/>
    </source>
</evidence>
<dbReference type="GO" id="GO:0005524">
    <property type="term" value="F:ATP binding"/>
    <property type="evidence" value="ECO:0007669"/>
    <property type="project" value="InterPro"/>
</dbReference>
<dbReference type="InterPro" id="IPR002099">
    <property type="entry name" value="MutL/Mlh/PMS"/>
</dbReference>
<dbReference type="AlphaFoldDB" id="A0A0F9X0C7"/>
<feature type="compositionally biased region" description="Low complexity" evidence="4">
    <location>
        <begin position="391"/>
        <end position="404"/>
    </location>
</feature>
<dbReference type="Gene3D" id="3.30.1370.100">
    <property type="entry name" value="MutL, C-terminal domain, regulatory subdomain"/>
    <property type="match status" value="1"/>
</dbReference>
<dbReference type="GO" id="GO:0006298">
    <property type="term" value="P:mismatch repair"/>
    <property type="evidence" value="ECO:0007669"/>
    <property type="project" value="InterPro"/>
</dbReference>
<dbReference type="GO" id="GO:0032300">
    <property type="term" value="C:mismatch repair complex"/>
    <property type="evidence" value="ECO:0007669"/>
    <property type="project" value="InterPro"/>
</dbReference>
<dbReference type="SMART" id="SM01340">
    <property type="entry name" value="DNA_mis_repair"/>
    <property type="match status" value="1"/>
</dbReference>
<dbReference type="Gene3D" id="3.30.565.10">
    <property type="entry name" value="Histidine kinase-like ATPase, C-terminal domain"/>
    <property type="match status" value="1"/>
</dbReference>
<dbReference type="FunFam" id="3.30.565.10:FF:000003">
    <property type="entry name" value="DNA mismatch repair endonuclease MutL"/>
    <property type="match status" value="1"/>
</dbReference>
<name>A0A0F9X0C7_9ZZZZ</name>
<gene>
    <name evidence="7" type="ORF">LCGC14_0284670</name>
</gene>
<evidence type="ECO:0000256" key="4">
    <source>
        <dbReference type="SAM" id="MobiDB-lite"/>
    </source>
</evidence>
<feature type="compositionally biased region" description="Low complexity" evidence="4">
    <location>
        <begin position="411"/>
        <end position="424"/>
    </location>
</feature>
<dbReference type="InterPro" id="IPR014721">
    <property type="entry name" value="Ribsml_uS5_D2-typ_fold_subgr"/>
</dbReference>